<protein>
    <submittedName>
        <fullName evidence="2">Rep protein</fullName>
    </submittedName>
</protein>
<evidence type="ECO:0000256" key="1">
    <source>
        <dbReference type="SAM" id="MobiDB-lite"/>
    </source>
</evidence>
<dbReference type="Proteomes" id="UP000277014">
    <property type="component" value="Segment"/>
</dbReference>
<feature type="region of interest" description="Disordered" evidence="1">
    <location>
        <begin position="131"/>
        <end position="150"/>
    </location>
</feature>
<dbReference type="EMBL" id="MH616769">
    <property type="protein sequence ID" value="AXH73605.1"/>
    <property type="molecule type" value="Genomic_DNA"/>
</dbReference>
<organism evidence="2 3">
    <name type="scientific">Cressdnaviricota sp</name>
    <dbReference type="NCBI Taxonomy" id="2748378"/>
    <lineage>
        <taxon>Viruses</taxon>
        <taxon>Monodnaviria</taxon>
        <taxon>Shotokuvirae</taxon>
        <taxon>Cressdnaviricota</taxon>
    </lineage>
</organism>
<proteinExistence type="predicted"/>
<accession>A0A345MQF5</accession>
<evidence type="ECO:0000313" key="2">
    <source>
        <dbReference type="EMBL" id="AXH73605.1"/>
    </source>
</evidence>
<name>A0A345MQF5_9VIRU</name>
<sequence>MMWRNKGIKEGGFSLKIVKTFFLSCLLMCDPCCPICPPKTPPPGLLPEDREYFGYALCPLKKCLICHVYGSENCPPLLCGSVAKRKLEALADICIGNSAVPSPRKLLWPPSADSLEEVSMPSCQDLNLPPYTAQRKSPESKDLGNGDVNPFVETPKRIGSRFGMHASPGIWMQYPHPYEWYLTAPFEQLLVTSRRVRVWFGKSSSSGGLQELVNRAEPGMKAEWTLILKIPEASSGMVMETNRMLSWMNFEV</sequence>
<keyword evidence="3" id="KW-1185">Reference proteome</keyword>
<evidence type="ECO:0000313" key="3">
    <source>
        <dbReference type="Proteomes" id="UP000277014"/>
    </source>
</evidence>
<reference evidence="2 3" key="1">
    <citation type="submission" date="2018-07" db="EMBL/GenBank/DDBJ databases">
        <title>Uncovering a Universe of Circular DNA Viruses in Animal Metagenomes.</title>
        <authorList>
            <person name="Tisza M."/>
            <person name="Buck C."/>
            <person name="Pastrana D."/>
            <person name="Welch N."/>
            <person name="Peretti A."/>
        </authorList>
    </citation>
    <scope>NUCLEOTIDE SEQUENCE [LARGE SCALE GENOMIC DNA]</scope>
    <source>
        <strain evidence="2">Ctcg234</strain>
    </source>
</reference>